<dbReference type="EMBL" id="QXGD01001294">
    <property type="protein sequence ID" value="KAE9209548.1"/>
    <property type="molecule type" value="Genomic_DNA"/>
</dbReference>
<keyword evidence="12" id="KW-1185">Reference proteome</keyword>
<gene>
    <name evidence="9" type="ORF">PF001_g17251</name>
    <name evidence="8" type="ORF">PF002_g19074</name>
    <name evidence="7" type="ORF">PF004_g17387</name>
    <name evidence="6" type="ORF">PF005_g16510</name>
    <name evidence="5" type="ORF">PF006_g16955</name>
    <name evidence="3" type="ORF">PF007_g18236</name>
    <name evidence="10" type="ORF">PF008_g19024</name>
    <name evidence="1" type="ORF">PF009_g15813</name>
    <name evidence="4" type="ORF">PF010_g17285</name>
    <name evidence="2" type="ORF">PF011_g17599</name>
</gene>
<dbReference type="Proteomes" id="UP000441208">
    <property type="component" value="Unassembled WGS sequence"/>
</dbReference>
<dbReference type="EMBL" id="QXGC01001299">
    <property type="protein sequence ID" value="KAE9206126.1"/>
    <property type="molecule type" value="Genomic_DNA"/>
</dbReference>
<evidence type="ECO:0000313" key="19">
    <source>
        <dbReference type="Proteomes" id="UP000486351"/>
    </source>
</evidence>
<dbReference type="EMBL" id="QXFY01001496">
    <property type="protein sequence ID" value="KAE9316357.1"/>
    <property type="molecule type" value="Genomic_DNA"/>
</dbReference>
<evidence type="ECO:0000313" key="12">
    <source>
        <dbReference type="Proteomes" id="UP000433483"/>
    </source>
</evidence>
<organism evidence="5 15">
    <name type="scientific">Phytophthora fragariae</name>
    <dbReference type="NCBI Taxonomy" id="53985"/>
    <lineage>
        <taxon>Eukaryota</taxon>
        <taxon>Sar</taxon>
        <taxon>Stramenopiles</taxon>
        <taxon>Oomycota</taxon>
        <taxon>Peronosporomycetes</taxon>
        <taxon>Peronosporales</taxon>
        <taxon>Peronosporaceae</taxon>
        <taxon>Phytophthora</taxon>
    </lineage>
</organism>
<evidence type="ECO:0000313" key="13">
    <source>
        <dbReference type="Proteomes" id="UP000437068"/>
    </source>
</evidence>
<evidence type="ECO:0000313" key="10">
    <source>
        <dbReference type="EMBL" id="KAE9316357.1"/>
    </source>
</evidence>
<evidence type="ECO:0000313" key="14">
    <source>
        <dbReference type="Proteomes" id="UP000440367"/>
    </source>
</evidence>
<dbReference type="EMBL" id="QXGB01001084">
    <property type="protein sequence ID" value="KAE9197433.1"/>
    <property type="molecule type" value="Genomic_DNA"/>
</dbReference>
<reference evidence="11 12" key="1">
    <citation type="submission" date="2018-08" db="EMBL/GenBank/DDBJ databases">
        <title>Genomic investigation of the strawberry pathogen Phytophthora fragariae indicates pathogenicity is determined by transcriptional variation in three key races.</title>
        <authorList>
            <person name="Adams T.M."/>
            <person name="Armitage A.D."/>
            <person name="Sobczyk M.K."/>
            <person name="Bates H.J."/>
            <person name="Dunwell J.M."/>
            <person name="Nellist C.F."/>
            <person name="Harrison R.J."/>
        </authorList>
    </citation>
    <scope>NUCLEOTIDE SEQUENCE [LARGE SCALE GENOMIC DNA]</scope>
    <source>
        <strain evidence="9 13">A4</strain>
        <strain evidence="8 14">BC-1</strain>
        <strain evidence="7 18">BC-23</strain>
        <strain evidence="6 12">NOV-27</strain>
        <strain evidence="5 15">NOV-5</strain>
        <strain evidence="3 16">NOV-71</strain>
        <strain evidence="10 19">NOV-77</strain>
        <strain evidence="1 11">NOV-9</strain>
        <strain evidence="4 20">ONT-3</strain>
        <strain evidence="2 17">SCRP245</strain>
    </source>
</reference>
<evidence type="ECO:0000313" key="20">
    <source>
        <dbReference type="Proteomes" id="UP000488956"/>
    </source>
</evidence>
<evidence type="ECO:0000313" key="17">
    <source>
        <dbReference type="Proteomes" id="UP000460718"/>
    </source>
</evidence>
<dbReference type="EMBL" id="QXFW01001342">
    <property type="protein sequence ID" value="KAE8992301.1"/>
    <property type="molecule type" value="Genomic_DNA"/>
</dbReference>
<protein>
    <submittedName>
        <fullName evidence="5">Uncharacterized protein</fullName>
    </submittedName>
</protein>
<evidence type="ECO:0000313" key="15">
    <source>
        <dbReference type="Proteomes" id="UP000440732"/>
    </source>
</evidence>
<dbReference type="Proteomes" id="UP000460718">
    <property type="component" value="Unassembled WGS sequence"/>
</dbReference>
<dbReference type="EMBL" id="QXFX01001238">
    <property type="protein sequence ID" value="KAE9093955.1"/>
    <property type="molecule type" value="Genomic_DNA"/>
</dbReference>
<evidence type="ECO:0000313" key="9">
    <source>
        <dbReference type="EMBL" id="KAE9295601.1"/>
    </source>
</evidence>
<dbReference type="Proteomes" id="UP000486351">
    <property type="component" value="Unassembled WGS sequence"/>
</dbReference>
<dbReference type="Proteomes" id="UP000440732">
    <property type="component" value="Unassembled WGS sequence"/>
</dbReference>
<accession>A0A6A3SX58</accession>
<dbReference type="EMBL" id="QXGF01000932">
    <property type="protein sequence ID" value="KAE8934204.1"/>
    <property type="molecule type" value="Genomic_DNA"/>
</dbReference>
<evidence type="ECO:0000313" key="5">
    <source>
        <dbReference type="EMBL" id="KAE9125467.1"/>
    </source>
</evidence>
<evidence type="ECO:0000313" key="16">
    <source>
        <dbReference type="Proteomes" id="UP000441208"/>
    </source>
</evidence>
<dbReference type="EMBL" id="QXGA01001214">
    <property type="protein sequence ID" value="KAE9125467.1"/>
    <property type="molecule type" value="Genomic_DNA"/>
</dbReference>
<evidence type="ECO:0000313" key="2">
    <source>
        <dbReference type="EMBL" id="KAE8992301.1"/>
    </source>
</evidence>
<evidence type="ECO:0000313" key="18">
    <source>
        <dbReference type="Proteomes" id="UP000476176"/>
    </source>
</evidence>
<evidence type="ECO:0000313" key="8">
    <source>
        <dbReference type="EMBL" id="KAE9209548.1"/>
    </source>
</evidence>
<dbReference type="AlphaFoldDB" id="A0A6A3SX58"/>
<dbReference type="Proteomes" id="UP000488956">
    <property type="component" value="Unassembled WGS sequence"/>
</dbReference>
<dbReference type="EMBL" id="QXFZ01001295">
    <property type="protein sequence ID" value="KAE9093098.1"/>
    <property type="molecule type" value="Genomic_DNA"/>
</dbReference>
<name>A0A6A3SX58_9STRA</name>
<proteinExistence type="predicted"/>
<evidence type="ECO:0000313" key="3">
    <source>
        <dbReference type="EMBL" id="KAE9093098.1"/>
    </source>
</evidence>
<comment type="caution">
    <text evidence="5">The sequence shown here is derived from an EMBL/GenBank/DDBJ whole genome shotgun (WGS) entry which is preliminary data.</text>
</comment>
<dbReference type="EMBL" id="QXGE01001236">
    <property type="protein sequence ID" value="KAE9295601.1"/>
    <property type="molecule type" value="Genomic_DNA"/>
</dbReference>
<dbReference type="Proteomes" id="UP000476176">
    <property type="component" value="Unassembled WGS sequence"/>
</dbReference>
<evidence type="ECO:0000313" key="1">
    <source>
        <dbReference type="EMBL" id="KAE8934204.1"/>
    </source>
</evidence>
<dbReference type="Proteomes" id="UP000437068">
    <property type="component" value="Unassembled WGS sequence"/>
</dbReference>
<evidence type="ECO:0000313" key="4">
    <source>
        <dbReference type="EMBL" id="KAE9093955.1"/>
    </source>
</evidence>
<dbReference type="Proteomes" id="UP000429523">
    <property type="component" value="Unassembled WGS sequence"/>
</dbReference>
<evidence type="ECO:0000313" key="7">
    <source>
        <dbReference type="EMBL" id="KAE9206126.1"/>
    </source>
</evidence>
<evidence type="ECO:0000313" key="11">
    <source>
        <dbReference type="Proteomes" id="UP000429523"/>
    </source>
</evidence>
<evidence type="ECO:0000313" key="6">
    <source>
        <dbReference type="EMBL" id="KAE9197433.1"/>
    </source>
</evidence>
<dbReference type="Proteomes" id="UP000440367">
    <property type="component" value="Unassembled WGS sequence"/>
</dbReference>
<sequence>MASAKPARQLSSISAAWRSCCVVVLQVGGGHDVGRFSRKTCRKTHCELVKVLHTAHFKSRGGQDCFSAAMYAVGGMWTDSRFS</sequence>
<dbReference type="Proteomes" id="UP000433483">
    <property type="component" value="Unassembled WGS sequence"/>
</dbReference>